<keyword evidence="2" id="KW-1185">Reference proteome</keyword>
<name>A0ABW3HN70_9BACL</name>
<sequence length="105" mass="11880">MIKYGLDRITELEFLGFTPRVERRDGQWIDIVLQPELAEATPAPDDLIHFTILVICTHDGTIVQMVPQDEDCDCEYGFTVGEKEQIATYVSSEGIQRQVANVAEH</sequence>
<organism evidence="1 2">
    <name type="scientific">Paenibacillus chungangensis</name>
    <dbReference type="NCBI Taxonomy" id="696535"/>
    <lineage>
        <taxon>Bacteria</taxon>
        <taxon>Bacillati</taxon>
        <taxon>Bacillota</taxon>
        <taxon>Bacilli</taxon>
        <taxon>Bacillales</taxon>
        <taxon>Paenibacillaceae</taxon>
        <taxon>Paenibacillus</taxon>
    </lineage>
</organism>
<proteinExistence type="predicted"/>
<evidence type="ECO:0000313" key="2">
    <source>
        <dbReference type="Proteomes" id="UP001596989"/>
    </source>
</evidence>
<gene>
    <name evidence="1" type="ORF">ACFQ2I_06135</name>
</gene>
<accession>A0ABW3HN70</accession>
<evidence type="ECO:0000313" key="1">
    <source>
        <dbReference type="EMBL" id="MFD0958968.1"/>
    </source>
</evidence>
<dbReference type="RefSeq" id="WP_377562801.1">
    <property type="nucleotide sequence ID" value="NZ_JBHTJZ010000005.1"/>
</dbReference>
<reference evidence="2" key="1">
    <citation type="journal article" date="2019" name="Int. J. Syst. Evol. Microbiol.">
        <title>The Global Catalogue of Microorganisms (GCM) 10K type strain sequencing project: providing services to taxonomists for standard genome sequencing and annotation.</title>
        <authorList>
            <consortium name="The Broad Institute Genomics Platform"/>
            <consortium name="The Broad Institute Genome Sequencing Center for Infectious Disease"/>
            <person name="Wu L."/>
            <person name="Ma J."/>
        </authorList>
    </citation>
    <scope>NUCLEOTIDE SEQUENCE [LARGE SCALE GENOMIC DNA]</scope>
    <source>
        <strain evidence="2">CCUG 59129</strain>
    </source>
</reference>
<dbReference type="Proteomes" id="UP001596989">
    <property type="component" value="Unassembled WGS sequence"/>
</dbReference>
<dbReference type="EMBL" id="JBHTJZ010000005">
    <property type="protein sequence ID" value="MFD0958968.1"/>
    <property type="molecule type" value="Genomic_DNA"/>
</dbReference>
<comment type="caution">
    <text evidence="1">The sequence shown here is derived from an EMBL/GenBank/DDBJ whole genome shotgun (WGS) entry which is preliminary data.</text>
</comment>
<protein>
    <submittedName>
        <fullName evidence="1">Uncharacterized protein</fullName>
    </submittedName>
</protein>